<dbReference type="OrthoDB" id="8525350at2"/>
<evidence type="ECO:0000313" key="4">
    <source>
        <dbReference type="Proteomes" id="UP000318431"/>
    </source>
</evidence>
<dbReference type="AlphaFoldDB" id="A0A562R1P0"/>
<feature type="signal peptide" evidence="2">
    <location>
        <begin position="1"/>
        <end position="23"/>
    </location>
</feature>
<dbReference type="InterPro" id="IPR019734">
    <property type="entry name" value="TPR_rpt"/>
</dbReference>
<dbReference type="RefSeq" id="WP_145650691.1">
    <property type="nucleotide sequence ID" value="NZ_VLLB01000007.1"/>
</dbReference>
<feature type="repeat" description="TPR" evidence="1">
    <location>
        <begin position="125"/>
        <end position="158"/>
    </location>
</feature>
<feature type="chain" id="PRO_5021932076" evidence="2">
    <location>
        <begin position="24"/>
        <end position="221"/>
    </location>
</feature>
<dbReference type="Proteomes" id="UP000318431">
    <property type="component" value="Unassembled WGS sequence"/>
</dbReference>
<dbReference type="InterPro" id="IPR011990">
    <property type="entry name" value="TPR-like_helical_dom_sf"/>
</dbReference>
<reference evidence="3 4" key="1">
    <citation type="journal article" date="2015" name="Stand. Genomic Sci.">
        <title>Genomic Encyclopedia of Bacterial and Archaeal Type Strains, Phase III: the genomes of soil and plant-associated and newly described type strains.</title>
        <authorList>
            <person name="Whitman W.B."/>
            <person name="Woyke T."/>
            <person name="Klenk H.P."/>
            <person name="Zhou Y."/>
            <person name="Lilburn T.G."/>
            <person name="Beck B.J."/>
            <person name="De Vos P."/>
            <person name="Vandamme P."/>
            <person name="Eisen J.A."/>
            <person name="Garrity G."/>
            <person name="Hugenholtz P."/>
            <person name="Kyrpides N.C."/>
        </authorList>
    </citation>
    <scope>NUCLEOTIDE SEQUENCE [LARGE SCALE GENOMIC DNA]</scope>
    <source>
        <strain evidence="3 4">CGMCC 1.10822</strain>
    </source>
</reference>
<dbReference type="Pfam" id="PF13432">
    <property type="entry name" value="TPR_16"/>
    <property type="match status" value="1"/>
</dbReference>
<dbReference type="PROSITE" id="PS50005">
    <property type="entry name" value="TPR"/>
    <property type="match status" value="2"/>
</dbReference>
<protein>
    <submittedName>
        <fullName evidence="3">Tetratricopeptide repeat protein</fullName>
    </submittedName>
</protein>
<evidence type="ECO:0000256" key="2">
    <source>
        <dbReference type="SAM" id="SignalP"/>
    </source>
</evidence>
<name>A0A562R1P0_9BURK</name>
<dbReference type="EMBL" id="VLLB01000007">
    <property type="protein sequence ID" value="TWI62978.1"/>
    <property type="molecule type" value="Genomic_DNA"/>
</dbReference>
<keyword evidence="4" id="KW-1185">Reference proteome</keyword>
<keyword evidence="2" id="KW-0732">Signal</keyword>
<proteinExistence type="predicted"/>
<feature type="repeat" description="TPR" evidence="1">
    <location>
        <begin position="159"/>
        <end position="192"/>
    </location>
</feature>
<dbReference type="Gene3D" id="1.25.40.10">
    <property type="entry name" value="Tetratricopeptide repeat domain"/>
    <property type="match status" value="1"/>
</dbReference>
<gene>
    <name evidence="3" type="ORF">IP91_03818</name>
</gene>
<evidence type="ECO:0000313" key="3">
    <source>
        <dbReference type="EMBL" id="TWI62978.1"/>
    </source>
</evidence>
<dbReference type="SUPFAM" id="SSF48452">
    <property type="entry name" value="TPR-like"/>
    <property type="match status" value="1"/>
</dbReference>
<evidence type="ECO:0000256" key="1">
    <source>
        <dbReference type="PROSITE-ProRule" id="PRU00339"/>
    </source>
</evidence>
<sequence length="221" mass="23921">MLKRFPVVPMTLALLALSLPASCKPYCGELANAFGPFDYRTPPPDALHLVESAHYTEDVAQGVRGNTSTVGGDLDYTLRAFPNHAPALATLAQVALRTKATTLPGANYAVECYFERAVRFQPDDGITWGAYGQYLYRLGQRGRALPLLEKAAALAPDNASLNYNLGIAYAAEKRYDRAVAYAKKAYRMNIPLAGLRNTLVAAGQWDGKVEALPANADEAAR</sequence>
<organism evidence="3 4">
    <name type="scientific">Pseudoduganella lurida</name>
    <dbReference type="NCBI Taxonomy" id="1036180"/>
    <lineage>
        <taxon>Bacteria</taxon>
        <taxon>Pseudomonadati</taxon>
        <taxon>Pseudomonadota</taxon>
        <taxon>Betaproteobacteria</taxon>
        <taxon>Burkholderiales</taxon>
        <taxon>Oxalobacteraceae</taxon>
        <taxon>Telluria group</taxon>
        <taxon>Pseudoduganella</taxon>
    </lineage>
</organism>
<accession>A0A562R1P0</accession>
<comment type="caution">
    <text evidence="3">The sequence shown here is derived from an EMBL/GenBank/DDBJ whole genome shotgun (WGS) entry which is preliminary data.</text>
</comment>
<keyword evidence="1" id="KW-0802">TPR repeat</keyword>
<dbReference type="SMART" id="SM00028">
    <property type="entry name" value="TPR"/>
    <property type="match status" value="2"/>
</dbReference>